<proteinExistence type="predicted"/>
<dbReference type="AlphaFoldDB" id="K7YRT5"/>
<dbReference type="Proteomes" id="UP000010077">
    <property type="component" value="Chromosome"/>
</dbReference>
<name>K7YRT5_9PROT</name>
<evidence type="ECO:0000313" key="1">
    <source>
        <dbReference type="EMBL" id="AFX99259.1"/>
    </source>
</evidence>
<protein>
    <submittedName>
        <fullName evidence="1">Uncharacterized protein</fullName>
    </submittedName>
</protein>
<dbReference type="HOGENOM" id="CLU_3096820_0_0_5"/>
<reference evidence="1 2" key="1">
    <citation type="journal article" date="2012" name="Proc. Natl. Acad. Sci. U.S.A.">
        <title>Genome streamlining and chemical defense in a coral reef symbiosis.</title>
        <authorList>
            <person name="Kwan J.C."/>
            <person name="Donia M.S."/>
            <person name="Han A.W."/>
            <person name="Hirose E."/>
            <person name="Haygood M.G."/>
            <person name="Schmidt E.W."/>
        </authorList>
    </citation>
    <scope>NUCLEOTIDE SEQUENCE [LARGE SCALE GENOMIC DNA]</scope>
    <source>
        <strain evidence="1 2">L2</strain>
    </source>
</reference>
<dbReference type="EMBL" id="CP003539">
    <property type="protein sequence ID" value="AFX99259.1"/>
    <property type="molecule type" value="Genomic_DNA"/>
</dbReference>
<gene>
    <name evidence="1" type="ORF">A1OE_1081</name>
</gene>
<keyword evidence="2" id="KW-1185">Reference proteome</keyword>
<accession>K7YRT5</accession>
<evidence type="ECO:0000313" key="2">
    <source>
        <dbReference type="Proteomes" id="UP000010077"/>
    </source>
</evidence>
<organism evidence="1 2">
    <name type="scientific">Candidatus Endolissoclinum faulkneri L2</name>
    <dbReference type="NCBI Taxonomy" id="1193729"/>
    <lineage>
        <taxon>Bacteria</taxon>
        <taxon>Pseudomonadati</taxon>
        <taxon>Pseudomonadota</taxon>
        <taxon>Alphaproteobacteria</taxon>
        <taxon>Rhodospirillales</taxon>
        <taxon>Rhodospirillaceae</taxon>
        <taxon>Candidatus Endolissoclinum</taxon>
    </lineage>
</organism>
<sequence>MNIAAYVIFSIKCCILSQKLSYGFLLLHYTNTLFNLIVNQSLSSKKGNFYT</sequence>
<dbReference type="KEGG" id="thal:A1OE_1081"/>